<gene>
    <name evidence="7" type="primary">pfrI</name>
    <name evidence="7" type="ORF">GCM10011491_14330</name>
</gene>
<evidence type="ECO:0000313" key="8">
    <source>
        <dbReference type="Proteomes" id="UP000646478"/>
    </source>
</evidence>
<dbReference type="PANTHER" id="PTHR43133">
    <property type="entry name" value="RNA POLYMERASE ECF-TYPE SIGMA FACTO"/>
    <property type="match status" value="1"/>
</dbReference>
<name>A0A916S7S8_9HYPH</name>
<dbReference type="NCBIfam" id="TIGR02937">
    <property type="entry name" value="sigma70-ECF"/>
    <property type="match status" value="1"/>
</dbReference>
<dbReference type="InterPro" id="IPR036388">
    <property type="entry name" value="WH-like_DNA-bd_sf"/>
</dbReference>
<dbReference type="GO" id="GO:0016987">
    <property type="term" value="F:sigma factor activity"/>
    <property type="evidence" value="ECO:0007669"/>
    <property type="project" value="UniProtKB-KW"/>
</dbReference>
<dbReference type="InterPro" id="IPR014284">
    <property type="entry name" value="RNA_pol_sigma-70_dom"/>
</dbReference>
<evidence type="ECO:0000259" key="5">
    <source>
        <dbReference type="Pfam" id="PF04542"/>
    </source>
</evidence>
<dbReference type="AlphaFoldDB" id="A0A916S7S8"/>
<feature type="domain" description="RNA polymerase sigma-70 region 2" evidence="5">
    <location>
        <begin position="11"/>
        <end position="74"/>
    </location>
</feature>
<dbReference type="Gene3D" id="1.10.10.10">
    <property type="entry name" value="Winged helix-like DNA-binding domain superfamily/Winged helix DNA-binding domain"/>
    <property type="match status" value="1"/>
</dbReference>
<keyword evidence="8" id="KW-1185">Reference proteome</keyword>
<keyword evidence="7" id="KW-0240">DNA-directed RNA polymerase</keyword>
<protein>
    <submittedName>
        <fullName evidence="7">DNA-directed RNA polymerase sigma-70 factor</fullName>
    </submittedName>
</protein>
<evidence type="ECO:0000256" key="4">
    <source>
        <dbReference type="ARBA" id="ARBA00023163"/>
    </source>
</evidence>
<evidence type="ECO:0000256" key="3">
    <source>
        <dbReference type="ARBA" id="ARBA00023082"/>
    </source>
</evidence>
<keyword evidence="4" id="KW-0804">Transcription</keyword>
<evidence type="ECO:0000256" key="2">
    <source>
        <dbReference type="ARBA" id="ARBA00023015"/>
    </source>
</evidence>
<dbReference type="Pfam" id="PF08281">
    <property type="entry name" value="Sigma70_r4_2"/>
    <property type="match status" value="1"/>
</dbReference>
<dbReference type="InterPro" id="IPR013324">
    <property type="entry name" value="RNA_pol_sigma_r3/r4-like"/>
</dbReference>
<accession>A0A916S7S8</accession>
<dbReference type="GO" id="GO:0000428">
    <property type="term" value="C:DNA-directed RNA polymerase complex"/>
    <property type="evidence" value="ECO:0007669"/>
    <property type="project" value="UniProtKB-KW"/>
</dbReference>
<dbReference type="InterPro" id="IPR013325">
    <property type="entry name" value="RNA_pol_sigma_r2"/>
</dbReference>
<dbReference type="SUPFAM" id="SSF88946">
    <property type="entry name" value="Sigma2 domain of RNA polymerase sigma factors"/>
    <property type="match status" value="1"/>
</dbReference>
<reference evidence="7" key="1">
    <citation type="journal article" date="2014" name="Int. J. Syst. Evol. Microbiol.">
        <title>Complete genome sequence of Corynebacterium casei LMG S-19264T (=DSM 44701T), isolated from a smear-ripened cheese.</title>
        <authorList>
            <consortium name="US DOE Joint Genome Institute (JGI-PGF)"/>
            <person name="Walter F."/>
            <person name="Albersmeier A."/>
            <person name="Kalinowski J."/>
            <person name="Ruckert C."/>
        </authorList>
    </citation>
    <scope>NUCLEOTIDE SEQUENCE</scope>
    <source>
        <strain evidence="7">CGMCC 1.15082</strain>
    </source>
</reference>
<evidence type="ECO:0000259" key="6">
    <source>
        <dbReference type="Pfam" id="PF08281"/>
    </source>
</evidence>
<dbReference type="GO" id="GO:0006352">
    <property type="term" value="P:DNA-templated transcription initiation"/>
    <property type="evidence" value="ECO:0007669"/>
    <property type="project" value="InterPro"/>
</dbReference>
<dbReference type="InterPro" id="IPR013249">
    <property type="entry name" value="RNA_pol_sigma70_r4_t2"/>
</dbReference>
<dbReference type="RefSeq" id="WP_188822880.1">
    <property type="nucleotide sequence ID" value="NZ_BMHH01000004.1"/>
</dbReference>
<dbReference type="Proteomes" id="UP000646478">
    <property type="component" value="Unassembled WGS sequence"/>
</dbReference>
<dbReference type="CDD" id="cd06171">
    <property type="entry name" value="Sigma70_r4"/>
    <property type="match status" value="1"/>
</dbReference>
<feature type="domain" description="RNA polymerase sigma factor 70 region 4 type 2" evidence="6">
    <location>
        <begin position="106"/>
        <end position="156"/>
    </location>
</feature>
<dbReference type="InterPro" id="IPR039425">
    <property type="entry name" value="RNA_pol_sigma-70-like"/>
</dbReference>
<comment type="caution">
    <text evidence="7">The sequence shown here is derived from an EMBL/GenBank/DDBJ whole genome shotgun (WGS) entry which is preliminary data.</text>
</comment>
<dbReference type="Pfam" id="PF04542">
    <property type="entry name" value="Sigma70_r2"/>
    <property type="match status" value="1"/>
</dbReference>
<keyword evidence="2" id="KW-0805">Transcription regulation</keyword>
<dbReference type="SUPFAM" id="SSF88659">
    <property type="entry name" value="Sigma3 and sigma4 domains of RNA polymerase sigma factors"/>
    <property type="match status" value="1"/>
</dbReference>
<evidence type="ECO:0000313" key="7">
    <source>
        <dbReference type="EMBL" id="GGA87736.1"/>
    </source>
</evidence>
<dbReference type="GO" id="GO:0003677">
    <property type="term" value="F:DNA binding"/>
    <property type="evidence" value="ECO:0007669"/>
    <property type="project" value="InterPro"/>
</dbReference>
<proteinExistence type="inferred from homology"/>
<reference evidence="7" key="2">
    <citation type="submission" date="2020-09" db="EMBL/GenBank/DDBJ databases">
        <authorList>
            <person name="Sun Q."/>
            <person name="Zhou Y."/>
        </authorList>
    </citation>
    <scope>NUCLEOTIDE SEQUENCE</scope>
    <source>
        <strain evidence="7">CGMCC 1.15082</strain>
    </source>
</reference>
<dbReference type="Gene3D" id="1.10.1740.10">
    <property type="match status" value="1"/>
</dbReference>
<dbReference type="InterPro" id="IPR007627">
    <property type="entry name" value="RNA_pol_sigma70_r2"/>
</dbReference>
<sequence length="167" mass="19277">MKEGDGRLGLYFAHRVALIDYAKHLVGSRETAEDVVQEAFLKFVPANVEPASSPKSYLFRIVRNLALDFRRRRQTERRWEEEPPDWVTPPPVANPEQATLFCEELRQITSVLSRMPEDVRIAVEMHRYGGYKMEDIAAHLGISVPTVHRMIRKAIAEITDHLGRNRQ</sequence>
<evidence type="ECO:0000256" key="1">
    <source>
        <dbReference type="ARBA" id="ARBA00010641"/>
    </source>
</evidence>
<organism evidence="7 8">
    <name type="scientific">Brucella endophytica</name>
    <dbReference type="NCBI Taxonomy" id="1963359"/>
    <lineage>
        <taxon>Bacteria</taxon>
        <taxon>Pseudomonadati</taxon>
        <taxon>Pseudomonadota</taxon>
        <taxon>Alphaproteobacteria</taxon>
        <taxon>Hyphomicrobiales</taxon>
        <taxon>Brucellaceae</taxon>
        <taxon>Brucella/Ochrobactrum group</taxon>
        <taxon>Brucella</taxon>
    </lineage>
</organism>
<dbReference type="PANTHER" id="PTHR43133:SF63">
    <property type="entry name" value="RNA POLYMERASE SIGMA FACTOR FECI-RELATED"/>
    <property type="match status" value="1"/>
</dbReference>
<keyword evidence="3" id="KW-0731">Sigma factor</keyword>
<comment type="similarity">
    <text evidence="1">Belongs to the sigma-70 factor family. ECF subfamily.</text>
</comment>
<dbReference type="EMBL" id="BMHH01000004">
    <property type="protein sequence ID" value="GGA87736.1"/>
    <property type="molecule type" value="Genomic_DNA"/>
</dbReference>